<dbReference type="RefSeq" id="WP_021688973.1">
    <property type="nucleotide sequence ID" value="NZ_BASZ01000002.1"/>
</dbReference>
<dbReference type="AlphaFoldDB" id="U2Y4P3"/>
<dbReference type="KEGG" id="ntd:EGO55_00265"/>
<organism evidence="3 4">
    <name type="scientific">Caenibius tardaugens NBRC 16725</name>
    <dbReference type="NCBI Taxonomy" id="1219035"/>
    <lineage>
        <taxon>Bacteria</taxon>
        <taxon>Pseudomonadati</taxon>
        <taxon>Pseudomonadota</taxon>
        <taxon>Alphaproteobacteria</taxon>
        <taxon>Sphingomonadales</taxon>
        <taxon>Erythrobacteraceae</taxon>
        <taxon>Caenibius</taxon>
    </lineage>
</organism>
<evidence type="ECO:0000313" key="4">
    <source>
        <dbReference type="Proteomes" id="UP000016568"/>
    </source>
</evidence>
<dbReference type="EMBL" id="BASZ01000002">
    <property type="protein sequence ID" value="GAD48066.1"/>
    <property type="molecule type" value="Genomic_DNA"/>
</dbReference>
<evidence type="ECO:0000313" key="3">
    <source>
        <dbReference type="EMBL" id="GAD48066.1"/>
    </source>
</evidence>
<gene>
    <name evidence="3" type="ORF">NT2_02_01490</name>
</gene>
<feature type="chain" id="PRO_5030177643" description="Thioredoxin-like fold domain-containing protein" evidence="1">
    <location>
        <begin position="21"/>
        <end position="226"/>
    </location>
</feature>
<dbReference type="OrthoDB" id="8478320at2"/>
<dbReference type="InterPro" id="IPR036249">
    <property type="entry name" value="Thioredoxin-like_sf"/>
</dbReference>
<dbReference type="Gene3D" id="3.40.30.10">
    <property type="entry name" value="Glutaredoxin"/>
    <property type="match status" value="1"/>
</dbReference>
<keyword evidence="4" id="KW-1185">Reference proteome</keyword>
<reference evidence="3 4" key="1">
    <citation type="submission" date="2013-09" db="EMBL/GenBank/DDBJ databases">
        <title>Whole genome shotgun sequence of Novosphingobium tardaugens NBRC 16725.</title>
        <authorList>
            <person name="Isaki S."/>
            <person name="Hosoyama A."/>
            <person name="Tsuchikane K."/>
            <person name="Katsumata H."/>
            <person name="Ando Y."/>
            <person name="Yamazaki S."/>
            <person name="Fujita N."/>
        </authorList>
    </citation>
    <scope>NUCLEOTIDE SEQUENCE [LARGE SCALE GENOMIC DNA]</scope>
    <source>
        <strain evidence="3 4">NBRC 16725</strain>
    </source>
</reference>
<feature type="domain" description="Thioredoxin-like fold" evidence="2">
    <location>
        <begin position="35"/>
        <end position="223"/>
    </location>
</feature>
<dbReference type="Gene3D" id="1.10.40.110">
    <property type="match status" value="1"/>
</dbReference>
<name>U2Y4P3_9SPHN</name>
<dbReference type="SUPFAM" id="SSF52833">
    <property type="entry name" value="Thioredoxin-like"/>
    <property type="match status" value="1"/>
</dbReference>
<keyword evidence="1" id="KW-0732">Signal</keyword>
<dbReference type="eggNOG" id="COG1651">
    <property type="taxonomic scope" value="Bacteria"/>
</dbReference>
<dbReference type="Proteomes" id="UP000016568">
    <property type="component" value="Unassembled WGS sequence"/>
</dbReference>
<sequence length="226" mass="24597">MMRKALVVAALATVAVAAGAATRPNWNSYVVETEGGGHRLGNPAAKVPVIEFVSYTCSHCAHFEKESDGPLRLSYIAPGKASFEVRPFIRNPVDLAATLLAECGPKEKFFANHTAILRSQDQWLKRISETTAATQARWRTGSMPERMRAVAGDAGFYEIMARRGYDRVATNKCLAEEAVARRIAAQSKADADSFGIEGTPSFAIGGKLLDNVHTWETLQQAIDSRL</sequence>
<accession>U2Y4P3</accession>
<feature type="signal peptide" evidence="1">
    <location>
        <begin position="1"/>
        <end position="20"/>
    </location>
</feature>
<proteinExistence type="predicted"/>
<dbReference type="InterPro" id="IPR012336">
    <property type="entry name" value="Thioredoxin-like_fold"/>
</dbReference>
<evidence type="ECO:0000256" key="1">
    <source>
        <dbReference type="SAM" id="SignalP"/>
    </source>
</evidence>
<dbReference type="Pfam" id="PF13462">
    <property type="entry name" value="Thioredoxin_4"/>
    <property type="match status" value="1"/>
</dbReference>
<comment type="caution">
    <text evidence="3">The sequence shown here is derived from an EMBL/GenBank/DDBJ whole genome shotgun (WGS) entry which is preliminary data.</text>
</comment>
<protein>
    <recommendedName>
        <fullName evidence="2">Thioredoxin-like fold domain-containing protein</fullName>
    </recommendedName>
</protein>
<evidence type="ECO:0000259" key="2">
    <source>
        <dbReference type="Pfam" id="PF13462"/>
    </source>
</evidence>